<dbReference type="PROSITE" id="PS51755">
    <property type="entry name" value="OMPR_PHOB"/>
    <property type="match status" value="1"/>
</dbReference>
<organism evidence="10 11">
    <name type="scientific">Candidatus Mcinerneyibacterium aminivorans</name>
    <dbReference type="NCBI Taxonomy" id="2703815"/>
    <lineage>
        <taxon>Bacteria</taxon>
        <taxon>Candidatus Macinerneyibacteriota</taxon>
        <taxon>Candidatus Mcinerneyibacteria</taxon>
        <taxon>Candidatus Mcinerneyibacteriales</taxon>
        <taxon>Candidatus Mcinerneyibacteriaceae</taxon>
        <taxon>Candidatus Mcinerneyibacterium</taxon>
    </lineage>
</organism>
<dbReference type="PROSITE" id="PS50110">
    <property type="entry name" value="RESPONSE_REGULATORY"/>
    <property type="match status" value="1"/>
</dbReference>
<keyword evidence="3" id="KW-0805">Transcription regulation</keyword>
<evidence type="ECO:0000256" key="1">
    <source>
        <dbReference type="ARBA" id="ARBA00022553"/>
    </source>
</evidence>
<dbReference type="FunFam" id="3.40.50.2300:FF:000001">
    <property type="entry name" value="DNA-binding response regulator PhoB"/>
    <property type="match status" value="1"/>
</dbReference>
<dbReference type="CDD" id="cd00383">
    <property type="entry name" value="trans_reg_C"/>
    <property type="match status" value="1"/>
</dbReference>
<dbReference type="InterPro" id="IPR001867">
    <property type="entry name" value="OmpR/PhoB-type_DNA-bd"/>
</dbReference>
<dbReference type="InterPro" id="IPR016032">
    <property type="entry name" value="Sig_transdc_resp-reg_C-effctor"/>
</dbReference>
<feature type="domain" description="Response regulatory" evidence="8">
    <location>
        <begin position="3"/>
        <end position="116"/>
    </location>
</feature>
<keyword evidence="2" id="KW-0902">Two-component regulatory system</keyword>
<dbReference type="GO" id="GO:0006355">
    <property type="term" value="P:regulation of DNA-templated transcription"/>
    <property type="evidence" value="ECO:0007669"/>
    <property type="project" value="InterPro"/>
</dbReference>
<dbReference type="GO" id="GO:0000156">
    <property type="term" value="F:phosphorelay response regulator activity"/>
    <property type="evidence" value="ECO:0007669"/>
    <property type="project" value="TreeGrafter"/>
</dbReference>
<dbReference type="SMART" id="SM00448">
    <property type="entry name" value="REC"/>
    <property type="match status" value="1"/>
</dbReference>
<keyword evidence="4 7" id="KW-0238">DNA-binding</keyword>
<feature type="DNA-binding region" description="OmpR/PhoB-type" evidence="7">
    <location>
        <begin position="125"/>
        <end position="224"/>
    </location>
</feature>
<dbReference type="GO" id="GO:0032993">
    <property type="term" value="C:protein-DNA complex"/>
    <property type="evidence" value="ECO:0007669"/>
    <property type="project" value="TreeGrafter"/>
</dbReference>
<dbReference type="InterPro" id="IPR011006">
    <property type="entry name" value="CheY-like_superfamily"/>
</dbReference>
<dbReference type="InterPro" id="IPR001789">
    <property type="entry name" value="Sig_transdc_resp-reg_receiver"/>
</dbReference>
<keyword evidence="1 6" id="KW-0597">Phosphoprotein</keyword>
<evidence type="ECO:0000256" key="4">
    <source>
        <dbReference type="ARBA" id="ARBA00023125"/>
    </source>
</evidence>
<dbReference type="SUPFAM" id="SSF52172">
    <property type="entry name" value="CheY-like"/>
    <property type="match status" value="1"/>
</dbReference>
<reference evidence="10" key="1">
    <citation type="submission" date="2019-08" db="EMBL/GenBank/DDBJ databases">
        <title>Genomic characterization of a novel candidate phylum (ARYD3) from a high temperature, high salinity tertiary oil reservoir in north central Oklahoma, USA.</title>
        <authorList>
            <person name="Youssef N.H."/>
            <person name="Yadav A."/>
            <person name="Elshahed M.S."/>
        </authorList>
    </citation>
    <scope>NUCLEOTIDE SEQUENCE [LARGE SCALE GENOMIC DNA]</scope>
    <source>
        <strain evidence="10">ARYD3</strain>
    </source>
</reference>
<dbReference type="Gene3D" id="6.10.250.690">
    <property type="match status" value="1"/>
</dbReference>
<name>A0A5D0MJQ3_9BACT</name>
<evidence type="ECO:0000256" key="2">
    <source>
        <dbReference type="ARBA" id="ARBA00023012"/>
    </source>
</evidence>
<dbReference type="SMART" id="SM00862">
    <property type="entry name" value="Trans_reg_C"/>
    <property type="match status" value="1"/>
</dbReference>
<dbReference type="CDD" id="cd17574">
    <property type="entry name" value="REC_OmpR"/>
    <property type="match status" value="1"/>
</dbReference>
<evidence type="ECO:0000256" key="3">
    <source>
        <dbReference type="ARBA" id="ARBA00023015"/>
    </source>
</evidence>
<dbReference type="EMBL" id="VSIX01000026">
    <property type="protein sequence ID" value="TYB31843.1"/>
    <property type="molecule type" value="Genomic_DNA"/>
</dbReference>
<keyword evidence="11" id="KW-1185">Reference proteome</keyword>
<dbReference type="GO" id="GO:0005829">
    <property type="term" value="C:cytosol"/>
    <property type="evidence" value="ECO:0007669"/>
    <property type="project" value="TreeGrafter"/>
</dbReference>
<keyword evidence="5" id="KW-0804">Transcription</keyword>
<evidence type="ECO:0000256" key="6">
    <source>
        <dbReference type="PROSITE-ProRule" id="PRU00169"/>
    </source>
</evidence>
<evidence type="ECO:0000259" key="8">
    <source>
        <dbReference type="PROSITE" id="PS50110"/>
    </source>
</evidence>
<dbReference type="Gene3D" id="1.10.10.10">
    <property type="entry name" value="Winged helix-like DNA-binding domain superfamily/Winged helix DNA-binding domain"/>
    <property type="match status" value="1"/>
</dbReference>
<proteinExistence type="predicted"/>
<feature type="domain" description="OmpR/PhoB-type" evidence="9">
    <location>
        <begin position="125"/>
        <end position="224"/>
    </location>
</feature>
<evidence type="ECO:0000259" key="9">
    <source>
        <dbReference type="PROSITE" id="PS51755"/>
    </source>
</evidence>
<sequence length="226" mass="26676">MIKIQIVEDEKKIANIVKKYLAREGYRTKISSDGEKALKDFNKFDPDLLILDRMLPNKSGDEVLKWINRIKEIPVIMLTAKDKEDEILNGFKIGVDDYITKPFSPRILVERVKNILKRSDRVSFKDNIIFDSFEMYTSSMEVKIDDKMIGSFSAKEFEILYLLAKNPTRIFSREQIYDIIFKNSDSFYRTIDTHIKNIRKKIEKNPKNPKFIHTVYGKGYKFEIKQ</sequence>
<evidence type="ECO:0000256" key="7">
    <source>
        <dbReference type="PROSITE-ProRule" id="PRU01091"/>
    </source>
</evidence>
<protein>
    <submittedName>
        <fullName evidence="10">Response regulator transcription factor</fullName>
    </submittedName>
</protein>
<dbReference type="InterPro" id="IPR036388">
    <property type="entry name" value="WH-like_DNA-bd_sf"/>
</dbReference>
<accession>A0A5D0MJQ3</accession>
<dbReference type="Pfam" id="PF00486">
    <property type="entry name" value="Trans_reg_C"/>
    <property type="match status" value="1"/>
</dbReference>
<evidence type="ECO:0000256" key="5">
    <source>
        <dbReference type="ARBA" id="ARBA00023163"/>
    </source>
</evidence>
<dbReference type="PANTHER" id="PTHR48111">
    <property type="entry name" value="REGULATOR OF RPOS"/>
    <property type="match status" value="1"/>
</dbReference>
<dbReference type="Proteomes" id="UP000324143">
    <property type="component" value="Unassembled WGS sequence"/>
</dbReference>
<dbReference type="InterPro" id="IPR039420">
    <property type="entry name" value="WalR-like"/>
</dbReference>
<dbReference type="Gene3D" id="3.40.50.2300">
    <property type="match status" value="1"/>
</dbReference>
<dbReference type="GO" id="GO:0000976">
    <property type="term" value="F:transcription cis-regulatory region binding"/>
    <property type="evidence" value="ECO:0007669"/>
    <property type="project" value="TreeGrafter"/>
</dbReference>
<dbReference type="PANTHER" id="PTHR48111:SF73">
    <property type="entry name" value="ALKALINE PHOSPHATASE SYNTHESIS TRANSCRIPTIONAL REGULATORY PROTEIN PHOP"/>
    <property type="match status" value="1"/>
</dbReference>
<feature type="modified residue" description="4-aspartylphosphate" evidence="6">
    <location>
        <position position="52"/>
    </location>
</feature>
<evidence type="ECO:0000313" key="11">
    <source>
        <dbReference type="Proteomes" id="UP000324143"/>
    </source>
</evidence>
<comment type="caution">
    <text evidence="10">The sequence shown here is derived from an EMBL/GenBank/DDBJ whole genome shotgun (WGS) entry which is preliminary data.</text>
</comment>
<dbReference type="SUPFAM" id="SSF46894">
    <property type="entry name" value="C-terminal effector domain of the bipartite response regulators"/>
    <property type="match status" value="1"/>
</dbReference>
<gene>
    <name evidence="10" type="ORF">FXF47_01865</name>
</gene>
<dbReference type="AlphaFoldDB" id="A0A5D0MJQ3"/>
<evidence type="ECO:0000313" key="10">
    <source>
        <dbReference type="EMBL" id="TYB31843.1"/>
    </source>
</evidence>
<dbReference type="Pfam" id="PF00072">
    <property type="entry name" value="Response_reg"/>
    <property type="match status" value="1"/>
</dbReference>